<name>A0A182XC67_ANOQN</name>
<dbReference type="Pfam" id="PF12796">
    <property type="entry name" value="Ank_2"/>
    <property type="match status" value="1"/>
</dbReference>
<sequence length="818" mass="91764">MAKAREMYLALCLLDAIEDANIEALQLVLDKYGASPNTIFPEKGVAPMHLVIGADDETFALRATSLMLQRGGSANLPAAEQMLTPLHVAANLGRVAIVRLLLRAGGNVELQDEEDRTPIQHAIDGDHFEVVQVIQNHVFEQKIDQKRKQLIKQQQQEQQQTVLSPSMRFKKSVAGFLPAVSASTRLHPNSALTALQVLEEHKLTPNKLHYNFDATSPYYVNITHRRKDRFKTLFPTDDATANRENTAPTVDDESLGCEPIAARERRRQETALDSTEELGGEEGLVHEVPSRTNLFELTERNLRDFTRDSEPTGRRRSFIECWREKIAELRERTRISRRLDDIDRILNSFSESTVLESFMDEVEETFVTAADGEEEEEERLKTSDETVVSEREECLQQFPELIEQNVPEKIVPTVQPQFMDIVQISEEYIHTDDEAGVVFREKRMITAPSTIPTIQVTSEIAEPVSNDPGKGPPSTARRNPSLTSLSTAVTLPPLDYDTDALRAELTTFGEPPGPITSSTKKLYLRKLVKLRRHPERLENGSGAKANPQPTFSVELGATVRKEDVFEAILDHQSLEDEMASEFQSSSTTKVARNLREGHLKKSFVYLLLDPRVSENLSAQRDHLAAHELWKRFLSAVFYVGKGKSSRPYCHLYDAIKLHHQRESAGCESIRREQTGGAGFTVEAEEIIFQCSEASMAAAAGGNNLRKRGQSGKGSGRKQQAVDSAKLNRIIDIWAAGKGVVCLHVFHNIMPAEAYTREAAIIDAYGVQNLTNLKRGDYYGKCLSWPMKRRKQLGILLLYKALLIHLAEGETQLLPNDLI</sequence>
<dbReference type="PROSITE" id="PS50297">
    <property type="entry name" value="ANK_REP_REGION"/>
    <property type="match status" value="1"/>
</dbReference>
<dbReference type="GO" id="GO:0004520">
    <property type="term" value="F:DNA endonuclease activity"/>
    <property type="evidence" value="ECO:0007669"/>
    <property type="project" value="TreeGrafter"/>
</dbReference>
<accession>A0A182XC67</accession>
<keyword evidence="5" id="KW-1185">Reference proteome</keyword>
<dbReference type="AlphaFoldDB" id="A0A182XC67"/>
<evidence type="ECO:0000313" key="4">
    <source>
        <dbReference type="EnsemblMetazoa" id="AQUA007416-PA"/>
    </source>
</evidence>
<dbReference type="Pfam" id="PF22945">
    <property type="entry name" value="LEM-3_GIY-YIG"/>
    <property type="match status" value="2"/>
</dbReference>
<dbReference type="PROSITE" id="PS50954">
    <property type="entry name" value="LEM"/>
    <property type="match status" value="1"/>
</dbReference>
<evidence type="ECO:0000313" key="5">
    <source>
        <dbReference type="Proteomes" id="UP000076407"/>
    </source>
</evidence>
<feature type="repeat" description="ANK" evidence="1">
    <location>
        <begin position="81"/>
        <end position="113"/>
    </location>
</feature>
<reference evidence="4" key="1">
    <citation type="submission" date="2020-05" db="UniProtKB">
        <authorList>
            <consortium name="EnsemblMetazoa"/>
        </authorList>
    </citation>
    <scope>IDENTIFICATION</scope>
    <source>
        <strain evidence="4">SANGQUA</strain>
    </source>
</reference>
<dbReference type="PANTHER" id="PTHR46427:SF1">
    <property type="entry name" value="ANKYRIN REPEAT AND LEM DOMAIN-CONTAINING PROTEIN 1"/>
    <property type="match status" value="1"/>
</dbReference>
<dbReference type="GO" id="GO:0005737">
    <property type="term" value="C:cytoplasm"/>
    <property type="evidence" value="ECO:0007669"/>
    <property type="project" value="TreeGrafter"/>
</dbReference>
<dbReference type="GO" id="GO:0000724">
    <property type="term" value="P:double-strand break repair via homologous recombination"/>
    <property type="evidence" value="ECO:0007669"/>
    <property type="project" value="TreeGrafter"/>
</dbReference>
<dbReference type="CDD" id="cd10454">
    <property type="entry name" value="GIY-YIG_COG3680_Meta"/>
    <property type="match status" value="1"/>
</dbReference>
<evidence type="ECO:0000256" key="1">
    <source>
        <dbReference type="PROSITE-ProRule" id="PRU00023"/>
    </source>
</evidence>
<dbReference type="STRING" id="34691.A0A182XC67"/>
<feature type="compositionally biased region" description="Polar residues" evidence="2">
    <location>
        <begin position="476"/>
        <end position="487"/>
    </location>
</feature>
<dbReference type="SUPFAM" id="SSF48403">
    <property type="entry name" value="Ankyrin repeat"/>
    <property type="match status" value="1"/>
</dbReference>
<dbReference type="InterPro" id="IPR036770">
    <property type="entry name" value="Ankyrin_rpt-contain_sf"/>
</dbReference>
<evidence type="ECO:0000259" key="3">
    <source>
        <dbReference type="PROSITE" id="PS50954"/>
    </source>
</evidence>
<dbReference type="InterPro" id="IPR002110">
    <property type="entry name" value="Ankyrin_rpt"/>
</dbReference>
<keyword evidence="1" id="KW-0040">ANK repeat</keyword>
<dbReference type="EnsemblMetazoa" id="AQUA007416-RA">
    <property type="protein sequence ID" value="AQUA007416-PA"/>
    <property type="gene ID" value="AQUA007416"/>
</dbReference>
<dbReference type="Pfam" id="PF03020">
    <property type="entry name" value="LEM"/>
    <property type="match status" value="1"/>
</dbReference>
<dbReference type="GO" id="GO:0005654">
    <property type="term" value="C:nucleoplasm"/>
    <property type="evidence" value="ECO:0007669"/>
    <property type="project" value="TreeGrafter"/>
</dbReference>
<dbReference type="SUPFAM" id="SSF63451">
    <property type="entry name" value="LEM domain"/>
    <property type="match status" value="1"/>
</dbReference>
<dbReference type="VEuPathDB" id="VectorBase:AQUA007416"/>
<organism evidence="4 5">
    <name type="scientific">Anopheles quadriannulatus</name>
    <name type="common">Mosquito</name>
    <dbReference type="NCBI Taxonomy" id="34691"/>
    <lineage>
        <taxon>Eukaryota</taxon>
        <taxon>Metazoa</taxon>
        <taxon>Ecdysozoa</taxon>
        <taxon>Arthropoda</taxon>
        <taxon>Hexapoda</taxon>
        <taxon>Insecta</taxon>
        <taxon>Pterygota</taxon>
        <taxon>Neoptera</taxon>
        <taxon>Endopterygota</taxon>
        <taxon>Diptera</taxon>
        <taxon>Nematocera</taxon>
        <taxon>Culicoidea</taxon>
        <taxon>Culicidae</taxon>
        <taxon>Anophelinae</taxon>
        <taxon>Anopheles</taxon>
    </lineage>
</organism>
<dbReference type="SMART" id="SM00540">
    <property type="entry name" value="LEM"/>
    <property type="match status" value="1"/>
</dbReference>
<dbReference type="Proteomes" id="UP000076407">
    <property type="component" value="Unassembled WGS sequence"/>
</dbReference>
<dbReference type="GO" id="GO:0000712">
    <property type="term" value="P:resolution of meiotic recombination intermediates"/>
    <property type="evidence" value="ECO:0007669"/>
    <property type="project" value="TreeGrafter"/>
</dbReference>
<evidence type="ECO:0000256" key="2">
    <source>
        <dbReference type="SAM" id="MobiDB-lite"/>
    </source>
</evidence>
<feature type="domain" description="LEM" evidence="3">
    <location>
        <begin position="490"/>
        <end position="534"/>
    </location>
</feature>
<feature type="region of interest" description="Disordered" evidence="2">
    <location>
        <begin position="461"/>
        <end position="487"/>
    </location>
</feature>
<protein>
    <recommendedName>
        <fullName evidence="3">LEM domain-containing protein</fullName>
    </recommendedName>
</protein>
<dbReference type="InterPro" id="IPR011015">
    <property type="entry name" value="LEM/LEM-like_dom_sf"/>
</dbReference>
<dbReference type="SMART" id="SM00248">
    <property type="entry name" value="ANK"/>
    <property type="match status" value="3"/>
</dbReference>
<dbReference type="Gene3D" id="1.25.40.20">
    <property type="entry name" value="Ankyrin repeat-containing domain"/>
    <property type="match status" value="1"/>
</dbReference>
<dbReference type="InterPro" id="IPR003887">
    <property type="entry name" value="LEM_dom"/>
</dbReference>
<dbReference type="InterPro" id="IPR034998">
    <property type="entry name" value="ANKLE1"/>
</dbReference>
<dbReference type="CDD" id="cd12934">
    <property type="entry name" value="LEM"/>
    <property type="match status" value="1"/>
</dbReference>
<proteinExistence type="predicted"/>
<dbReference type="PROSITE" id="PS50088">
    <property type="entry name" value="ANK_REPEAT"/>
    <property type="match status" value="1"/>
</dbReference>
<dbReference type="PANTHER" id="PTHR46427">
    <property type="entry name" value="ANKYRIN REPEAT AND LEM DOMAIN-CONTAINING PROTEIN 1"/>
    <property type="match status" value="1"/>
</dbReference>
<dbReference type="Gene3D" id="1.10.720.40">
    <property type="match status" value="1"/>
</dbReference>